<dbReference type="KEGG" id="anf:AQPE_2219"/>
<accession>A0A5K7S9A5</accession>
<sequence>MKKRNLFVQVMLVVFTLISINVWAGDEGSLNSTYKISPDLNFNPTSSFQKSWEIAYGESKTPVHVFMKETKKGQEYLVRTKYFEVKYVNGSTGFGARAVSETDRTVSEALNDAVLNQKQLLSQKCISTESIANDQVLEMIASYLPDLINEQYNSILN</sequence>
<dbReference type="Proteomes" id="UP001193389">
    <property type="component" value="Chromosome"/>
</dbReference>
<dbReference type="EMBL" id="AP018694">
    <property type="protein sequence ID" value="BBE18059.1"/>
    <property type="molecule type" value="Genomic_DNA"/>
</dbReference>
<reference evidence="1" key="1">
    <citation type="journal article" date="2020" name="Int. J. Syst. Evol. Microbiol.">
        <title>Aquipluma nitroreducens gen. nov. sp. nov., a novel facultatively anaerobic bacterium isolated from a freshwater lake.</title>
        <authorList>
            <person name="Watanabe M."/>
            <person name="Kojima H."/>
            <person name="Fukui M."/>
        </authorList>
    </citation>
    <scope>NUCLEOTIDE SEQUENCE</scope>
    <source>
        <strain evidence="1">MeG22</strain>
    </source>
</reference>
<dbReference type="RefSeq" id="WP_318350994.1">
    <property type="nucleotide sequence ID" value="NZ_AP018694.1"/>
</dbReference>
<dbReference type="AlphaFoldDB" id="A0A5K7S9A5"/>
<name>A0A5K7S9A5_9BACT</name>
<evidence type="ECO:0000313" key="2">
    <source>
        <dbReference type="Proteomes" id="UP001193389"/>
    </source>
</evidence>
<keyword evidence="2" id="KW-1185">Reference proteome</keyword>
<evidence type="ECO:0000313" key="1">
    <source>
        <dbReference type="EMBL" id="BBE18059.1"/>
    </source>
</evidence>
<gene>
    <name evidence="1" type="ORF">AQPE_2219</name>
</gene>
<organism evidence="1 2">
    <name type="scientific">Aquipluma nitroreducens</name>
    <dbReference type="NCBI Taxonomy" id="2010828"/>
    <lineage>
        <taxon>Bacteria</taxon>
        <taxon>Pseudomonadati</taxon>
        <taxon>Bacteroidota</taxon>
        <taxon>Bacteroidia</taxon>
        <taxon>Marinilabiliales</taxon>
        <taxon>Prolixibacteraceae</taxon>
        <taxon>Aquipluma</taxon>
    </lineage>
</organism>
<proteinExistence type="predicted"/>
<protein>
    <submittedName>
        <fullName evidence="1">Uncharacterized protein</fullName>
    </submittedName>
</protein>